<dbReference type="AlphaFoldDB" id="A0A8H6MSL4"/>
<proteinExistence type="predicted"/>
<gene>
    <name evidence="2" type="ORF">CMUS01_14105</name>
</gene>
<evidence type="ECO:0000256" key="1">
    <source>
        <dbReference type="SAM" id="MobiDB-lite"/>
    </source>
</evidence>
<comment type="caution">
    <text evidence="2">The sequence shown here is derived from an EMBL/GenBank/DDBJ whole genome shotgun (WGS) entry which is preliminary data.</text>
</comment>
<evidence type="ECO:0000313" key="2">
    <source>
        <dbReference type="EMBL" id="KAF6807514.1"/>
    </source>
</evidence>
<organism evidence="2 3">
    <name type="scientific">Colletotrichum musicola</name>
    <dbReference type="NCBI Taxonomy" id="2175873"/>
    <lineage>
        <taxon>Eukaryota</taxon>
        <taxon>Fungi</taxon>
        <taxon>Dikarya</taxon>
        <taxon>Ascomycota</taxon>
        <taxon>Pezizomycotina</taxon>
        <taxon>Sordariomycetes</taxon>
        <taxon>Hypocreomycetidae</taxon>
        <taxon>Glomerellales</taxon>
        <taxon>Glomerellaceae</taxon>
        <taxon>Colletotrichum</taxon>
        <taxon>Colletotrichum orchidearum species complex</taxon>
    </lineage>
</organism>
<sequence>MALTSGTPGSGTTYHDSPKICDGYGLTKDEGDDEAPRETLWMEEFRRRWAEHSVEAIHETSTLLDGG</sequence>
<reference evidence="2" key="1">
    <citation type="journal article" date="2020" name="Phytopathology">
        <title>Genome Sequence Resources of Colletotrichum truncatum, C. plurivorum, C. musicola, and C. sojae: Four Species Pathogenic to Soybean (Glycine max).</title>
        <authorList>
            <person name="Rogerio F."/>
            <person name="Boufleur T.R."/>
            <person name="Ciampi-Guillardi M."/>
            <person name="Sukno S.A."/>
            <person name="Thon M.R."/>
            <person name="Massola Junior N.S."/>
            <person name="Baroncelli R."/>
        </authorList>
    </citation>
    <scope>NUCLEOTIDE SEQUENCE</scope>
    <source>
        <strain evidence="2">LFN0074</strain>
    </source>
</reference>
<feature type="compositionally biased region" description="Polar residues" evidence="1">
    <location>
        <begin position="1"/>
        <end position="15"/>
    </location>
</feature>
<keyword evidence="3" id="KW-1185">Reference proteome</keyword>
<name>A0A8H6MSL4_9PEZI</name>
<dbReference type="EMBL" id="WIGM01000972">
    <property type="protein sequence ID" value="KAF6807514.1"/>
    <property type="molecule type" value="Genomic_DNA"/>
</dbReference>
<protein>
    <submittedName>
        <fullName evidence="2">Uncharacterized protein</fullName>
    </submittedName>
</protein>
<dbReference type="Proteomes" id="UP000639643">
    <property type="component" value="Unassembled WGS sequence"/>
</dbReference>
<accession>A0A8H6MSL4</accession>
<feature type="region of interest" description="Disordered" evidence="1">
    <location>
        <begin position="1"/>
        <end position="36"/>
    </location>
</feature>
<evidence type="ECO:0000313" key="3">
    <source>
        <dbReference type="Proteomes" id="UP000639643"/>
    </source>
</evidence>